<protein>
    <submittedName>
        <fullName evidence="2">A disintegrin and metalloproteinase with thrombospondin motifs</fullName>
    </submittedName>
</protein>
<dbReference type="PANTHER" id="PTHR11905:SF256">
    <property type="entry name" value="PEPTIDASE M12B DOMAIN-CONTAINING PROTEIN"/>
    <property type="match status" value="1"/>
</dbReference>
<dbReference type="Gene3D" id="3.40.390.10">
    <property type="entry name" value="Collagenase (Catalytic Domain)"/>
    <property type="match status" value="1"/>
</dbReference>
<dbReference type="EMBL" id="BLXT01005252">
    <property type="protein sequence ID" value="GFO21303.1"/>
    <property type="molecule type" value="Genomic_DNA"/>
</dbReference>
<keyword evidence="2" id="KW-0645">Protease</keyword>
<keyword evidence="3" id="KW-1185">Reference proteome</keyword>
<dbReference type="GO" id="GO:0008237">
    <property type="term" value="F:metallopeptidase activity"/>
    <property type="evidence" value="ECO:0007669"/>
    <property type="project" value="UniProtKB-KW"/>
</dbReference>
<sequence>MEKTSWNERYKGQIGEEKGLKDRDTEKKPSLVCFDSNTDRRYRIIASPQQGNFAQDLTHFHVSWPSRVDHHGNFLTYHLHSKADTSSRHRRSVSTLDTIQNDHSSLPYSTAPLLSATASKIGSYQSPESNSFYKSEDHESSSESGLSQEVLHYKIPLHPEKDVVVELQHTRLLLGPSAVVERKVSRFNNISDSLFSKLEHHHGCHLSGVVRGDSSSKAALSACDGLRGFIQIDGVEYLIEPVKGHNKTEDGSHPHLVYRRSALPDHLDFTSRQKRAEPSCGIKEEYTRVFSRRERWERHKRSSSSGRSHDHGSTAESLHSRKRRSISIEKHVETLIVVDPEMVHFYVNEDIETYVLTVMNMVTYRMSIVEYYWYFSL</sequence>
<organism evidence="2 3">
    <name type="scientific">Plakobranchus ocellatus</name>
    <dbReference type="NCBI Taxonomy" id="259542"/>
    <lineage>
        <taxon>Eukaryota</taxon>
        <taxon>Metazoa</taxon>
        <taxon>Spiralia</taxon>
        <taxon>Lophotrochozoa</taxon>
        <taxon>Mollusca</taxon>
        <taxon>Gastropoda</taxon>
        <taxon>Heterobranchia</taxon>
        <taxon>Euthyneura</taxon>
        <taxon>Panpulmonata</taxon>
        <taxon>Sacoglossa</taxon>
        <taxon>Placobranchoidea</taxon>
        <taxon>Plakobranchidae</taxon>
        <taxon>Plakobranchus</taxon>
    </lineage>
</organism>
<feature type="region of interest" description="Disordered" evidence="1">
    <location>
        <begin position="297"/>
        <end position="322"/>
    </location>
</feature>
<dbReference type="InterPro" id="IPR024079">
    <property type="entry name" value="MetalloPept_cat_dom_sf"/>
</dbReference>
<name>A0AAV4BQB8_9GAST</name>
<proteinExistence type="predicted"/>
<reference evidence="2 3" key="1">
    <citation type="journal article" date="2021" name="Elife">
        <title>Chloroplast acquisition without the gene transfer in kleptoplastic sea slugs, Plakobranchus ocellatus.</title>
        <authorList>
            <person name="Maeda T."/>
            <person name="Takahashi S."/>
            <person name="Yoshida T."/>
            <person name="Shimamura S."/>
            <person name="Takaki Y."/>
            <person name="Nagai Y."/>
            <person name="Toyoda A."/>
            <person name="Suzuki Y."/>
            <person name="Arimoto A."/>
            <person name="Ishii H."/>
            <person name="Satoh N."/>
            <person name="Nishiyama T."/>
            <person name="Hasebe M."/>
            <person name="Maruyama T."/>
            <person name="Minagawa J."/>
            <person name="Obokata J."/>
            <person name="Shigenobu S."/>
        </authorList>
    </citation>
    <scope>NUCLEOTIDE SEQUENCE [LARGE SCALE GENOMIC DNA]</scope>
</reference>
<accession>A0AAV4BQB8</accession>
<comment type="caution">
    <text evidence="2">The sequence shown here is derived from an EMBL/GenBank/DDBJ whole genome shotgun (WGS) entry which is preliminary data.</text>
</comment>
<evidence type="ECO:0000313" key="3">
    <source>
        <dbReference type="Proteomes" id="UP000735302"/>
    </source>
</evidence>
<evidence type="ECO:0000256" key="1">
    <source>
        <dbReference type="SAM" id="MobiDB-lite"/>
    </source>
</evidence>
<dbReference type="AlphaFoldDB" id="A0AAV4BQB8"/>
<dbReference type="PANTHER" id="PTHR11905">
    <property type="entry name" value="ADAM A DISINTEGRIN AND METALLOPROTEASE DOMAIN"/>
    <property type="match status" value="1"/>
</dbReference>
<gene>
    <name evidence="2" type="ORF">PoB_004780800</name>
</gene>
<keyword evidence="2" id="KW-0482">Metalloprotease</keyword>
<keyword evidence="2" id="KW-0378">Hydrolase</keyword>
<evidence type="ECO:0000313" key="2">
    <source>
        <dbReference type="EMBL" id="GFO21303.1"/>
    </source>
</evidence>
<dbReference type="Proteomes" id="UP000735302">
    <property type="component" value="Unassembled WGS sequence"/>
</dbReference>